<keyword evidence="3" id="KW-1185">Reference proteome</keyword>
<reference evidence="2" key="1">
    <citation type="submission" date="2020-06" db="EMBL/GenBank/DDBJ databases">
        <authorList>
            <person name="Onetto C."/>
        </authorList>
    </citation>
    <scope>NUCLEOTIDE SEQUENCE</scope>
</reference>
<dbReference type="Proteomes" id="UP000745764">
    <property type="component" value="Unassembled WGS sequence"/>
</dbReference>
<dbReference type="AlphaFoldDB" id="A0A9N8K9A6"/>
<name>A0A9N8K9A6_9PEZI</name>
<accession>A0A9N8K9A6</accession>
<evidence type="ECO:0000313" key="2">
    <source>
        <dbReference type="EMBL" id="CAD0106750.1"/>
    </source>
</evidence>
<evidence type="ECO:0000256" key="1">
    <source>
        <dbReference type="SAM" id="MobiDB-lite"/>
    </source>
</evidence>
<evidence type="ECO:0000313" key="3">
    <source>
        <dbReference type="Proteomes" id="UP000745764"/>
    </source>
</evidence>
<dbReference type="OrthoDB" id="3931436at2759"/>
<gene>
    <name evidence="2" type="ORF">AWRI4620_LOCUS1005</name>
</gene>
<protein>
    <submittedName>
        <fullName evidence="2">Uncharacterized protein</fullName>
    </submittedName>
</protein>
<dbReference type="EMBL" id="CAINUL010000001">
    <property type="protein sequence ID" value="CAD0106750.1"/>
    <property type="molecule type" value="Genomic_DNA"/>
</dbReference>
<organism evidence="2 3">
    <name type="scientific">Aureobasidium uvarum</name>
    <dbReference type="NCBI Taxonomy" id="2773716"/>
    <lineage>
        <taxon>Eukaryota</taxon>
        <taxon>Fungi</taxon>
        <taxon>Dikarya</taxon>
        <taxon>Ascomycota</taxon>
        <taxon>Pezizomycotina</taxon>
        <taxon>Dothideomycetes</taxon>
        <taxon>Dothideomycetidae</taxon>
        <taxon>Dothideales</taxon>
        <taxon>Saccotheciaceae</taxon>
        <taxon>Aureobasidium</taxon>
    </lineage>
</organism>
<feature type="compositionally biased region" description="Low complexity" evidence="1">
    <location>
        <begin position="61"/>
        <end position="75"/>
    </location>
</feature>
<comment type="caution">
    <text evidence="2">The sequence shown here is derived from an EMBL/GenBank/DDBJ whole genome shotgun (WGS) entry which is preliminary data.</text>
</comment>
<sequence>MSTAMIDKDTNNEQNNKSIIHTGLNCEFTQTAVNTLNTTKSTTSQTSITTAATTAKTTKPLAQPITPTQPPIITTSRITNPSSAQTTTPHTPLFKTLSPLQKAARKRKLCTIKKKLGEKSVDELTTLYNQVDDPDFRNLMSKVYHENCMARLQEWEQRL</sequence>
<feature type="region of interest" description="Disordered" evidence="1">
    <location>
        <begin position="61"/>
        <end position="92"/>
    </location>
</feature>
<feature type="compositionally biased region" description="Polar residues" evidence="1">
    <location>
        <begin position="76"/>
        <end position="90"/>
    </location>
</feature>
<proteinExistence type="predicted"/>